<dbReference type="InterPro" id="IPR050099">
    <property type="entry name" value="SIS_GmhA/DiaA_subfam"/>
</dbReference>
<evidence type="ECO:0000313" key="2">
    <source>
        <dbReference type="EMBL" id="PJZ70305.1"/>
    </source>
</evidence>
<dbReference type="AlphaFoldDB" id="A0A2M9ZLF9"/>
<evidence type="ECO:0000259" key="1">
    <source>
        <dbReference type="PROSITE" id="PS51464"/>
    </source>
</evidence>
<dbReference type="EMBL" id="NPDY01000004">
    <property type="protein sequence ID" value="PJZ70305.1"/>
    <property type="molecule type" value="Genomic_DNA"/>
</dbReference>
<protein>
    <submittedName>
        <fullName evidence="3">Sugar isomerase</fullName>
    </submittedName>
</protein>
<keyword evidence="3" id="KW-0413">Isomerase</keyword>
<dbReference type="OrthoDB" id="370421at2"/>
<dbReference type="Pfam" id="PF13580">
    <property type="entry name" value="SIS_2"/>
    <property type="match status" value="1"/>
</dbReference>
<dbReference type="CDD" id="cd05006">
    <property type="entry name" value="SIS_GmhA"/>
    <property type="match status" value="1"/>
</dbReference>
<dbReference type="EMBL" id="NPDZ01000007">
    <property type="protein sequence ID" value="PJZ72811.1"/>
    <property type="molecule type" value="Genomic_DNA"/>
</dbReference>
<evidence type="ECO:0000313" key="3">
    <source>
        <dbReference type="EMBL" id="PJZ72811.1"/>
    </source>
</evidence>
<proteinExistence type="predicted"/>
<dbReference type="InterPro" id="IPR046348">
    <property type="entry name" value="SIS_dom_sf"/>
</dbReference>
<dbReference type="GO" id="GO:0097367">
    <property type="term" value="F:carbohydrate derivative binding"/>
    <property type="evidence" value="ECO:0007669"/>
    <property type="project" value="InterPro"/>
</dbReference>
<dbReference type="PANTHER" id="PTHR30390">
    <property type="entry name" value="SEDOHEPTULOSE 7-PHOSPHATE ISOMERASE / DNAA INITIATOR-ASSOCIATING FACTOR FOR REPLICATION INITIATION"/>
    <property type="match status" value="1"/>
</dbReference>
<feature type="domain" description="SIS" evidence="1">
    <location>
        <begin position="40"/>
        <end position="199"/>
    </location>
</feature>
<reference evidence="4 5" key="1">
    <citation type="submission" date="2017-07" db="EMBL/GenBank/DDBJ databases">
        <title>Leptospira spp. isolated from tropical soils.</title>
        <authorList>
            <person name="Thibeaux R."/>
            <person name="Iraola G."/>
            <person name="Ferres I."/>
            <person name="Bierque E."/>
            <person name="Girault D."/>
            <person name="Soupe-Gilbert M.-E."/>
            <person name="Picardeau M."/>
            <person name="Goarant C."/>
        </authorList>
    </citation>
    <scope>NUCLEOTIDE SEQUENCE [LARGE SCALE GENOMIC DNA]</scope>
    <source>
        <strain evidence="3 5">FH1-B-B1</strain>
        <strain evidence="2 4">FH1-B-C1</strain>
    </source>
</reference>
<dbReference type="Gene3D" id="3.40.50.10490">
    <property type="entry name" value="Glucose-6-phosphate isomerase like protein, domain 1"/>
    <property type="match status" value="1"/>
</dbReference>
<dbReference type="PROSITE" id="PS51464">
    <property type="entry name" value="SIS"/>
    <property type="match status" value="1"/>
</dbReference>
<evidence type="ECO:0000313" key="4">
    <source>
        <dbReference type="Proteomes" id="UP000231962"/>
    </source>
</evidence>
<accession>A0A2M9ZLF9</accession>
<dbReference type="Proteomes" id="UP000231962">
    <property type="component" value="Unassembled WGS sequence"/>
</dbReference>
<dbReference type="Proteomes" id="UP000231990">
    <property type="component" value="Unassembled WGS sequence"/>
</dbReference>
<dbReference type="GO" id="GO:0016853">
    <property type="term" value="F:isomerase activity"/>
    <property type="evidence" value="ECO:0007669"/>
    <property type="project" value="UniProtKB-KW"/>
</dbReference>
<dbReference type="PANTHER" id="PTHR30390:SF8">
    <property type="entry name" value="SUGAR ISOMERASE (SIS)"/>
    <property type="match status" value="1"/>
</dbReference>
<gene>
    <name evidence="2" type="ORF">CH360_06805</name>
    <name evidence="3" type="ORF">CH373_12165</name>
</gene>
<organism evidence="3 5">
    <name type="scientific">Leptospira perolatii</name>
    <dbReference type="NCBI Taxonomy" id="2023191"/>
    <lineage>
        <taxon>Bacteria</taxon>
        <taxon>Pseudomonadati</taxon>
        <taxon>Spirochaetota</taxon>
        <taxon>Spirochaetia</taxon>
        <taxon>Leptospirales</taxon>
        <taxon>Leptospiraceae</taxon>
        <taxon>Leptospira</taxon>
    </lineage>
</organism>
<dbReference type="InterPro" id="IPR001347">
    <property type="entry name" value="SIS_dom"/>
</dbReference>
<evidence type="ECO:0000313" key="5">
    <source>
        <dbReference type="Proteomes" id="UP000231990"/>
    </source>
</evidence>
<dbReference type="InterPro" id="IPR035461">
    <property type="entry name" value="GmhA/DiaA"/>
</dbReference>
<dbReference type="RefSeq" id="WP_100713267.1">
    <property type="nucleotide sequence ID" value="NZ_NPDY01000004.1"/>
</dbReference>
<keyword evidence="4" id="KW-1185">Reference proteome</keyword>
<dbReference type="SUPFAM" id="SSF53697">
    <property type="entry name" value="SIS domain"/>
    <property type="match status" value="1"/>
</dbReference>
<sequence length="199" mass="21442">MNQLDKIFENSAGPKEFAEGYLQHLSDLLGKLNTLEISNTINEFLKVRENGKKILFLGNGGSAATASHFVNDIAVGTRKKEKPFKAIGLTDNIAAVTAIANDDGYENIFVKQLEYLLEPGDLVVAISASGNSPNVIKAVEYAKGKGNRIVGLTGFDGGKLGQLSDILVHVETAKGEYGPVEDIHMVMDHLIGSYLNRVP</sequence>
<dbReference type="GO" id="GO:1901135">
    <property type="term" value="P:carbohydrate derivative metabolic process"/>
    <property type="evidence" value="ECO:0007669"/>
    <property type="project" value="InterPro"/>
</dbReference>
<comment type="caution">
    <text evidence="3">The sequence shown here is derived from an EMBL/GenBank/DDBJ whole genome shotgun (WGS) entry which is preliminary data.</text>
</comment>
<name>A0A2M9ZLF9_9LEPT</name>